<evidence type="ECO:0000313" key="3">
    <source>
        <dbReference type="Proteomes" id="UP000887569"/>
    </source>
</evidence>
<feature type="region of interest" description="Disordered" evidence="1">
    <location>
        <begin position="1"/>
        <end position="29"/>
    </location>
</feature>
<feature type="compositionally biased region" description="Basic and acidic residues" evidence="1">
    <location>
        <begin position="10"/>
        <end position="26"/>
    </location>
</feature>
<dbReference type="InterPro" id="IPR036034">
    <property type="entry name" value="PDZ_sf"/>
</dbReference>
<dbReference type="InterPro" id="IPR001478">
    <property type="entry name" value="PDZ"/>
</dbReference>
<dbReference type="PROSITE" id="PS50106">
    <property type="entry name" value="PDZ"/>
    <property type="match status" value="2"/>
</dbReference>
<evidence type="ECO:0000256" key="1">
    <source>
        <dbReference type="SAM" id="MobiDB-lite"/>
    </source>
</evidence>
<dbReference type="Pfam" id="PF00595">
    <property type="entry name" value="PDZ"/>
    <property type="match status" value="1"/>
</dbReference>
<evidence type="ECO:0000259" key="2">
    <source>
        <dbReference type="PROSITE" id="PS50106"/>
    </source>
</evidence>
<dbReference type="SUPFAM" id="SSF50156">
    <property type="entry name" value="PDZ domain-like"/>
    <property type="match status" value="2"/>
</dbReference>
<feature type="domain" description="PDZ" evidence="2">
    <location>
        <begin position="142"/>
        <end position="196"/>
    </location>
</feature>
<dbReference type="Proteomes" id="UP000887569">
    <property type="component" value="Unplaced"/>
</dbReference>
<sequence>MSTISVTAETSKEYSRESVSREDRPQDNVPADVTETVILKRPFGMRIHKVSLKITFVEPGGNAMGIVGVGDEIVAINKKQTKDIETLNKILKKPSQEAQVTLRRNNYSRSKHKCTTVETLLVEKGRGLKVMRAVELYTVDLVIGISPDVDLNDILGLAVKYDAKERVKVMKVNPGSLASIHLRPGDIIREVNGQPIASKSMLTFWMLNGLLSNRQVRLLIERGAGDDAQVEMPSDVQEIAQKQIALWRGKKIPLPKKSALRHANDTTTRNIIISPEAVEVFIASDHDVTALRHVRKGAE</sequence>
<reference evidence="4" key="1">
    <citation type="submission" date="2022-11" db="UniProtKB">
        <authorList>
            <consortium name="WormBaseParasite"/>
        </authorList>
    </citation>
    <scope>IDENTIFICATION</scope>
</reference>
<dbReference type="InterPro" id="IPR040264">
    <property type="entry name" value="T15H9.4-like"/>
</dbReference>
<organism evidence="3 4">
    <name type="scientific">Parascaris univalens</name>
    <name type="common">Nematode worm</name>
    <dbReference type="NCBI Taxonomy" id="6257"/>
    <lineage>
        <taxon>Eukaryota</taxon>
        <taxon>Metazoa</taxon>
        <taxon>Ecdysozoa</taxon>
        <taxon>Nematoda</taxon>
        <taxon>Chromadorea</taxon>
        <taxon>Rhabditida</taxon>
        <taxon>Spirurina</taxon>
        <taxon>Ascaridomorpha</taxon>
        <taxon>Ascaridoidea</taxon>
        <taxon>Ascarididae</taxon>
        <taxon>Parascaris</taxon>
    </lineage>
</organism>
<dbReference type="PANTHER" id="PTHR31327:SF3">
    <property type="entry name" value="PDZ DOMAIN-CONTAINING PROTEIN"/>
    <property type="match status" value="1"/>
</dbReference>
<name>A0A915C5V9_PARUN</name>
<protein>
    <submittedName>
        <fullName evidence="4">PDZ domain-containing protein</fullName>
    </submittedName>
</protein>
<proteinExistence type="predicted"/>
<accession>A0A915C5V9</accession>
<feature type="domain" description="PDZ" evidence="2">
    <location>
        <begin position="43"/>
        <end position="106"/>
    </location>
</feature>
<dbReference type="SMART" id="SM00228">
    <property type="entry name" value="PDZ"/>
    <property type="match status" value="2"/>
</dbReference>
<dbReference type="WBParaSite" id="PgR089_g015_t04">
    <property type="protein sequence ID" value="PgR089_g015_t04"/>
    <property type="gene ID" value="PgR089_g015"/>
</dbReference>
<dbReference type="Gene3D" id="2.30.42.10">
    <property type="match status" value="2"/>
</dbReference>
<evidence type="ECO:0000313" key="4">
    <source>
        <dbReference type="WBParaSite" id="PgR089_g015_t04"/>
    </source>
</evidence>
<keyword evidence="3" id="KW-1185">Reference proteome</keyword>
<dbReference type="PANTHER" id="PTHR31327">
    <property type="entry name" value="SPERM MEIOSIS PDZ DOMAIN CONTAINING PROTEINS-RELATED"/>
    <property type="match status" value="1"/>
</dbReference>
<dbReference type="AlphaFoldDB" id="A0A915C5V9"/>